<keyword evidence="1" id="KW-0547">Nucleotide-binding</keyword>
<dbReference type="AlphaFoldDB" id="A0A1Y6BS20"/>
<feature type="domain" description="Tr-type G" evidence="2">
    <location>
        <begin position="3"/>
        <end position="211"/>
    </location>
</feature>
<dbReference type="EMBL" id="FWZT01000008">
    <property type="protein sequence ID" value="SMF26451.1"/>
    <property type="molecule type" value="Genomic_DNA"/>
</dbReference>
<dbReference type="InterPro" id="IPR047041">
    <property type="entry name" value="BipA_GTP-bd_dom"/>
</dbReference>
<evidence type="ECO:0000256" key="1">
    <source>
        <dbReference type="ARBA" id="ARBA00023134"/>
    </source>
</evidence>
<dbReference type="STRING" id="1513793.SAMN06296036_108151"/>
<dbReference type="InterPro" id="IPR035651">
    <property type="entry name" value="BipA_V"/>
</dbReference>
<dbReference type="Pfam" id="PF00009">
    <property type="entry name" value="GTP_EFTU"/>
    <property type="match status" value="1"/>
</dbReference>
<dbReference type="SUPFAM" id="SSF54980">
    <property type="entry name" value="EF-G C-terminal domain-like"/>
    <property type="match status" value="2"/>
</dbReference>
<reference evidence="4" key="1">
    <citation type="submission" date="2017-04" db="EMBL/GenBank/DDBJ databases">
        <authorList>
            <person name="Varghese N."/>
            <person name="Submissions S."/>
        </authorList>
    </citation>
    <scope>NUCLEOTIDE SEQUENCE [LARGE SCALE GENOMIC DNA]</scope>
    <source>
        <strain evidence="4">RKEM611</strain>
    </source>
</reference>
<dbReference type="GO" id="GO:0003924">
    <property type="term" value="F:GTPase activity"/>
    <property type="evidence" value="ECO:0007669"/>
    <property type="project" value="InterPro"/>
</dbReference>
<dbReference type="InterPro" id="IPR000640">
    <property type="entry name" value="EFG_V-like"/>
</dbReference>
<name>A0A1Y6BS20_9BACT</name>
<dbReference type="Pfam" id="PF00679">
    <property type="entry name" value="EFG_C"/>
    <property type="match status" value="1"/>
</dbReference>
<dbReference type="InterPro" id="IPR031157">
    <property type="entry name" value="G_TR_CS"/>
</dbReference>
<dbReference type="NCBIfam" id="TIGR00231">
    <property type="entry name" value="small_GTP"/>
    <property type="match status" value="1"/>
</dbReference>
<dbReference type="GO" id="GO:0005829">
    <property type="term" value="C:cytosol"/>
    <property type="evidence" value="ECO:0007669"/>
    <property type="project" value="TreeGrafter"/>
</dbReference>
<dbReference type="InterPro" id="IPR048876">
    <property type="entry name" value="BipA_C"/>
</dbReference>
<dbReference type="InterPro" id="IPR000795">
    <property type="entry name" value="T_Tr_GTP-bd_dom"/>
</dbReference>
<dbReference type="Gene3D" id="3.30.70.240">
    <property type="match status" value="1"/>
</dbReference>
<dbReference type="Pfam" id="PF21018">
    <property type="entry name" value="BipA_C"/>
    <property type="match status" value="1"/>
</dbReference>
<dbReference type="PROSITE" id="PS00301">
    <property type="entry name" value="G_TR_1"/>
    <property type="match status" value="1"/>
</dbReference>
<evidence type="ECO:0000313" key="4">
    <source>
        <dbReference type="Proteomes" id="UP000192907"/>
    </source>
</evidence>
<proteinExistence type="predicted"/>
<dbReference type="RefSeq" id="WP_132318852.1">
    <property type="nucleotide sequence ID" value="NZ_FWZT01000008.1"/>
</dbReference>
<keyword evidence="1" id="KW-0342">GTP-binding</keyword>
<keyword evidence="4" id="KW-1185">Reference proteome</keyword>
<dbReference type="GO" id="GO:1990904">
    <property type="term" value="C:ribonucleoprotein complex"/>
    <property type="evidence" value="ECO:0007669"/>
    <property type="project" value="TreeGrafter"/>
</dbReference>
<dbReference type="PROSITE" id="PS51722">
    <property type="entry name" value="G_TR_2"/>
    <property type="match status" value="1"/>
</dbReference>
<sequence length="622" mass="69167">MSQSIRNICTIAHVDHGKTTLVDFLLKQSGTFQAHETVEDRVMDSDSLERERGITISAKNASFKLGTTKVNIVDTPGHADFGGEVERIMDMVDGAILLVDAAEGPLPQTRFVLGKAIEKGLRIILCVNKVDRPECRESDLVENTVNKVFDLFVELGASDDQCEFPIVYACARDGWCTTEQDKIEEYIEGQHPKKLDPLFEEILKFPEAKPEDYGDFRMLLSNVAYDNFVGSLALGKVRSGDVKKNDTLFRIGVDAQGNPVTERFMATRIFVFDGMKQKEVESLSEGDIGLVAGCDKFEIGDTIVGKEGSEALERIEVEEPTMRMLFSINTGPNSGKEGKAIQSRELRERLLNECRANPALKMEDTDVADQYYLLGRGELQFGIIIERMRREGLEFMVGRPNVLMKQADDGSTLEPYESLVLDLPEAYSGDVTKIYQQRKGVLASYESLPGDSENPRVRLTFEIPTRGILGTNSQFLTATRGTGIMSSETIDHRPHTGVLAHRTTGSIISDRKGETTDYALNTIQQRGVLFIGTGVEVYEGMIIGECAKDNDLNVNACRPKKLTNVRSSGSDGIIQLNGTKDMSLEACIEWIDDDEWIEITPEAIRLRKKVLAANQRPVKKNK</sequence>
<dbReference type="Gene3D" id="3.30.70.870">
    <property type="entry name" value="Elongation Factor G (Translational Gtpase), domain 3"/>
    <property type="match status" value="1"/>
</dbReference>
<dbReference type="Gene3D" id="3.40.50.300">
    <property type="entry name" value="P-loop containing nucleotide triphosphate hydrolases"/>
    <property type="match status" value="1"/>
</dbReference>
<dbReference type="SUPFAM" id="SSF52540">
    <property type="entry name" value="P-loop containing nucleoside triphosphate hydrolases"/>
    <property type="match status" value="1"/>
</dbReference>
<dbReference type="InterPro" id="IPR009000">
    <property type="entry name" value="Transl_B-barrel_sf"/>
</dbReference>
<protein>
    <submittedName>
        <fullName evidence="3">GTP-binding protein</fullName>
    </submittedName>
</protein>
<dbReference type="SUPFAM" id="SSF50447">
    <property type="entry name" value="Translation proteins"/>
    <property type="match status" value="1"/>
</dbReference>
<dbReference type="InterPro" id="IPR035647">
    <property type="entry name" value="EFG_III/V"/>
</dbReference>
<evidence type="ECO:0000313" key="3">
    <source>
        <dbReference type="EMBL" id="SMF26451.1"/>
    </source>
</evidence>
<dbReference type="InterPro" id="IPR005225">
    <property type="entry name" value="Small_GTP-bd"/>
</dbReference>
<dbReference type="InterPro" id="IPR027417">
    <property type="entry name" value="P-loop_NTPase"/>
</dbReference>
<dbReference type="OrthoDB" id="5287416at2"/>
<evidence type="ECO:0000259" key="2">
    <source>
        <dbReference type="PROSITE" id="PS51722"/>
    </source>
</evidence>
<dbReference type="PANTHER" id="PTHR42908:SF8">
    <property type="entry name" value="TR-TYPE G DOMAIN-CONTAINING PROTEIN"/>
    <property type="match status" value="1"/>
</dbReference>
<dbReference type="FunFam" id="2.40.50.250:FF:000001">
    <property type="entry name" value="GTP-binding protein TypA"/>
    <property type="match status" value="1"/>
</dbReference>
<accession>A0A1Y6BS20</accession>
<dbReference type="GO" id="GO:0005525">
    <property type="term" value="F:GTP binding"/>
    <property type="evidence" value="ECO:0007669"/>
    <property type="project" value="UniProtKB-KW"/>
</dbReference>
<dbReference type="CDD" id="cd03710">
    <property type="entry name" value="BipA_TypA_C"/>
    <property type="match status" value="1"/>
</dbReference>
<dbReference type="FunFam" id="3.40.50.300:FF:000055">
    <property type="entry name" value="GTP-binding protein TypA"/>
    <property type="match status" value="1"/>
</dbReference>
<dbReference type="CDD" id="cd01891">
    <property type="entry name" value="TypA_BipA"/>
    <property type="match status" value="1"/>
</dbReference>
<dbReference type="InterPro" id="IPR042116">
    <property type="entry name" value="TypA/BipA_C"/>
</dbReference>
<organism evidence="3 4">
    <name type="scientific">Pseudobacteriovorax antillogorgiicola</name>
    <dbReference type="NCBI Taxonomy" id="1513793"/>
    <lineage>
        <taxon>Bacteria</taxon>
        <taxon>Pseudomonadati</taxon>
        <taxon>Bdellovibrionota</taxon>
        <taxon>Oligoflexia</taxon>
        <taxon>Oligoflexales</taxon>
        <taxon>Pseudobacteriovoracaceae</taxon>
        <taxon>Pseudobacteriovorax</taxon>
    </lineage>
</organism>
<dbReference type="Gene3D" id="2.40.50.250">
    <property type="entry name" value="bipa protein"/>
    <property type="match status" value="1"/>
</dbReference>
<dbReference type="Proteomes" id="UP000192907">
    <property type="component" value="Unassembled WGS sequence"/>
</dbReference>
<dbReference type="PANTHER" id="PTHR42908">
    <property type="entry name" value="TRANSLATION ELONGATION FACTOR-RELATED"/>
    <property type="match status" value="1"/>
</dbReference>
<dbReference type="Gene3D" id="2.40.30.10">
    <property type="entry name" value="Translation factors"/>
    <property type="match status" value="1"/>
</dbReference>
<gene>
    <name evidence="3" type="ORF">SAMN06296036_108151</name>
</gene>
<dbReference type="PRINTS" id="PR00315">
    <property type="entry name" value="ELONGATNFCT"/>
</dbReference>